<dbReference type="EMBL" id="CP002995">
    <property type="protein sequence ID" value="AEM88557.1"/>
    <property type="molecule type" value="Genomic_DNA"/>
</dbReference>
<name>G2PGR1_STRV4</name>
<dbReference type="HOGENOM" id="CLU_3158547_0_0_11"/>
<evidence type="ECO:0000313" key="1">
    <source>
        <dbReference type="EMBL" id="AEM88557.1"/>
    </source>
</evidence>
<keyword evidence="1" id="KW-0614">Plasmid</keyword>
<dbReference type="RefSeq" id="WP_014043492.1">
    <property type="nucleotide sequence ID" value="NC_015951.1"/>
</dbReference>
<reference evidence="1" key="1">
    <citation type="submission" date="2011-08" db="EMBL/GenBank/DDBJ databases">
        <title>Complete sequence of plasmid 1 of Streptomyces violaceusniger Tu 4113.</title>
        <authorList>
            <consortium name="US DOE Joint Genome Institute"/>
            <person name="Lucas S."/>
            <person name="Han J."/>
            <person name="Lapidus A."/>
            <person name="Cheng J.-F."/>
            <person name="Goodwin L."/>
            <person name="Pitluck S."/>
            <person name="Peters L."/>
            <person name="Ivanova N."/>
            <person name="Daligault H."/>
            <person name="Detter J.C."/>
            <person name="Han C."/>
            <person name="Tapia R."/>
            <person name="Land M."/>
            <person name="Hauser L."/>
            <person name="Kyrpides N."/>
            <person name="Ivanova N."/>
            <person name="Pagani I."/>
            <person name="Hagen A."/>
            <person name="Katz L."/>
            <person name="Fiedler H.-P."/>
            <person name="Keasling J."/>
            <person name="Fortman J."/>
            <person name="Woyke T."/>
        </authorList>
    </citation>
    <scope>NUCLEOTIDE SEQUENCE [LARGE SCALE GENOMIC DNA]</scope>
    <source>
        <strain evidence="1">Tu 4113</strain>
        <plasmid evidence="1">pSTRVI01</plasmid>
    </source>
</reference>
<gene>
    <name evidence="1" type="ORF">Strvi_9272</name>
</gene>
<sequence length="48" mass="5427">MVVHEERQALIELWAERRGIDAARRLAEDLTDAVAAEITPDNTTDAHR</sequence>
<evidence type="ECO:0000313" key="2">
    <source>
        <dbReference type="Proteomes" id="UP000008703"/>
    </source>
</evidence>
<dbReference type="Proteomes" id="UP000008703">
    <property type="component" value="Plasmid pSTRVI01"/>
</dbReference>
<dbReference type="KEGG" id="svl:Strvi_9272"/>
<organism evidence="1 2">
    <name type="scientific">Streptomyces violaceusniger (strain Tu 4113)</name>
    <dbReference type="NCBI Taxonomy" id="653045"/>
    <lineage>
        <taxon>Bacteria</taxon>
        <taxon>Bacillati</taxon>
        <taxon>Actinomycetota</taxon>
        <taxon>Actinomycetes</taxon>
        <taxon>Kitasatosporales</taxon>
        <taxon>Streptomycetaceae</taxon>
        <taxon>Streptomyces</taxon>
        <taxon>Streptomyces violaceusniger group</taxon>
    </lineage>
</organism>
<keyword evidence="2" id="KW-1185">Reference proteome</keyword>
<dbReference type="AlphaFoldDB" id="G2PGR1"/>
<proteinExistence type="predicted"/>
<geneLocation type="plasmid" evidence="1 2">
    <name>pSTRVI01</name>
</geneLocation>
<protein>
    <submittedName>
        <fullName evidence="1">Uncharacterized protein</fullName>
    </submittedName>
</protein>
<accession>G2PGR1</accession>